<dbReference type="OrthoDB" id="9806585at2"/>
<dbReference type="Gene3D" id="3.40.50.10540">
    <property type="entry name" value="Crotonobetainyl-coa:carnitine coa-transferase, domain 1"/>
    <property type="match status" value="1"/>
</dbReference>
<gene>
    <name evidence="2" type="ORF">SAMN02982931_01658</name>
</gene>
<dbReference type="AlphaFoldDB" id="A0A1G6BNJ2"/>
<dbReference type="InterPro" id="IPR044855">
    <property type="entry name" value="CoA-Trfase_III_dom3_sf"/>
</dbReference>
<feature type="region of interest" description="Disordered" evidence="1">
    <location>
        <begin position="348"/>
        <end position="375"/>
    </location>
</feature>
<dbReference type="InterPro" id="IPR023606">
    <property type="entry name" value="CoA-Trfase_III_dom_1_sf"/>
</dbReference>
<evidence type="ECO:0000313" key="2">
    <source>
        <dbReference type="EMBL" id="SDB22148.1"/>
    </source>
</evidence>
<keyword evidence="3" id="KW-1185">Reference proteome</keyword>
<dbReference type="STRING" id="665467.SAMN02982931_01658"/>
<accession>A0A1G6BNJ2</accession>
<dbReference type="Proteomes" id="UP000199071">
    <property type="component" value="Unassembled WGS sequence"/>
</dbReference>
<name>A0A1G6BNJ2_9HYPH</name>
<dbReference type="EMBL" id="FMXQ01000003">
    <property type="protein sequence ID" value="SDB22148.1"/>
    <property type="molecule type" value="Genomic_DNA"/>
</dbReference>
<dbReference type="InterPro" id="IPR050509">
    <property type="entry name" value="CoA-transferase_III"/>
</dbReference>
<evidence type="ECO:0000313" key="3">
    <source>
        <dbReference type="Proteomes" id="UP000199071"/>
    </source>
</evidence>
<reference evidence="2 3" key="1">
    <citation type="submission" date="2016-10" db="EMBL/GenBank/DDBJ databases">
        <authorList>
            <person name="de Groot N.N."/>
        </authorList>
    </citation>
    <scope>NUCLEOTIDE SEQUENCE [LARGE SCALE GENOMIC DNA]</scope>
    <source>
        <strain evidence="2 3">ATCC 35022</strain>
    </source>
</reference>
<dbReference type="RefSeq" id="WP_090875944.1">
    <property type="nucleotide sequence ID" value="NZ_FMXQ01000003.1"/>
</dbReference>
<dbReference type="GO" id="GO:0016853">
    <property type="term" value="F:isomerase activity"/>
    <property type="evidence" value="ECO:0007669"/>
    <property type="project" value="UniProtKB-KW"/>
</dbReference>
<dbReference type="Pfam" id="PF02515">
    <property type="entry name" value="CoA_transf_3"/>
    <property type="match status" value="1"/>
</dbReference>
<dbReference type="PANTHER" id="PTHR48228">
    <property type="entry name" value="SUCCINYL-COA--D-CITRAMALATE COA-TRANSFERASE"/>
    <property type="match status" value="1"/>
</dbReference>
<dbReference type="InterPro" id="IPR003673">
    <property type="entry name" value="CoA-Trfase_fam_III"/>
</dbReference>
<keyword evidence="2" id="KW-0413">Isomerase</keyword>
<dbReference type="SUPFAM" id="SSF89796">
    <property type="entry name" value="CoA-transferase family III (CaiB/BaiF)"/>
    <property type="match status" value="1"/>
</dbReference>
<evidence type="ECO:0000256" key="1">
    <source>
        <dbReference type="SAM" id="MobiDB-lite"/>
    </source>
</evidence>
<protein>
    <submittedName>
        <fullName evidence="2">2-methylfumaryl-CoA isomerase</fullName>
    </submittedName>
</protein>
<proteinExistence type="predicted"/>
<sequence length="406" mass="42849">MTALLKGLRIVEAASFIAAPSCGLHCAQLGAEVIRIDAIGGGPDRNRWPQAADGESLYWQGLNKGKKSVAIDLRQPEGRELAQRLATAPGESAGLFVTNFPPDGFLSHDRLAALRPDIVTLRIMGWRDGTAAVDYTVNAAMGIPLMTGPADLPADEPVNSVLPTWDLMAGAYGAFSLLAAHHARRETGIGREIRLPLGDLAATTLGHLGQLAEVLLSGVDRPRQGNDLFGAFGRDFATADGRRLMIVAITTRQWRDLVTTLGLTEEIAALERSLGTSFASDEGERYRHREALYPLFEAAIGARSEADLTALFEGTGVCWAPYRSVHEAATATDRFAVQTDAMPTVAHPGGHAYPTPGAAASFPGADPQPTGTAPRFGGDTEAVLADVLGLGEGEIGLLNDTGIIAL</sequence>
<dbReference type="PANTHER" id="PTHR48228:SF5">
    <property type="entry name" value="ALPHA-METHYLACYL-COA RACEMASE"/>
    <property type="match status" value="1"/>
</dbReference>
<dbReference type="Gene3D" id="3.30.1540.10">
    <property type="entry name" value="formyl-coa transferase, domain 3"/>
    <property type="match status" value="1"/>
</dbReference>
<organism evidence="2 3">
    <name type="scientific">Bauldia litoralis</name>
    <dbReference type="NCBI Taxonomy" id="665467"/>
    <lineage>
        <taxon>Bacteria</taxon>
        <taxon>Pseudomonadati</taxon>
        <taxon>Pseudomonadota</taxon>
        <taxon>Alphaproteobacteria</taxon>
        <taxon>Hyphomicrobiales</taxon>
        <taxon>Kaistiaceae</taxon>
        <taxon>Bauldia</taxon>
    </lineage>
</organism>